<dbReference type="InterPro" id="IPR027017">
    <property type="entry name" value="P60_peptidase_YkfC"/>
</dbReference>
<dbReference type="InterPro" id="IPR026864">
    <property type="entry name" value="SH3b2-type_SH3"/>
</dbReference>
<dbReference type="SUPFAM" id="SSF54001">
    <property type="entry name" value="Cysteine proteinases"/>
    <property type="match status" value="1"/>
</dbReference>
<evidence type="ECO:0000259" key="7">
    <source>
        <dbReference type="Pfam" id="PF12913"/>
    </source>
</evidence>
<evidence type="ECO:0000259" key="8">
    <source>
        <dbReference type="Pfam" id="PF12914"/>
    </source>
</evidence>
<dbReference type="InterPro" id="IPR038765">
    <property type="entry name" value="Papain-like_cys_pep_sf"/>
</dbReference>
<evidence type="ECO:0000256" key="4">
    <source>
        <dbReference type="ARBA" id="ARBA00022807"/>
    </source>
</evidence>
<dbReference type="Pfam" id="PF12913">
    <property type="entry name" value="SH3_6"/>
    <property type="match status" value="1"/>
</dbReference>
<dbReference type="PIRSF" id="PIRSF019015">
    <property type="entry name" value="P60_peptidase_YkfC"/>
    <property type="match status" value="1"/>
</dbReference>
<gene>
    <name evidence="9" type="ORF">BN3087_390027</name>
</gene>
<dbReference type="Gene3D" id="3.90.1720.10">
    <property type="entry name" value="endopeptidase domain like (from Nostoc punctiforme)"/>
    <property type="match status" value="1"/>
</dbReference>
<dbReference type="GO" id="GO:0008234">
    <property type="term" value="F:cysteine-type peptidase activity"/>
    <property type="evidence" value="ECO:0007669"/>
    <property type="project" value="UniProtKB-KW"/>
</dbReference>
<evidence type="ECO:0000256" key="1">
    <source>
        <dbReference type="ARBA" id="ARBA00007074"/>
    </source>
</evidence>
<evidence type="ECO:0000259" key="5">
    <source>
        <dbReference type="Pfam" id="PF00877"/>
    </source>
</evidence>
<evidence type="ECO:0000259" key="6">
    <source>
        <dbReference type="Pfam" id="PF12912"/>
    </source>
</evidence>
<reference evidence="9" key="1">
    <citation type="submission" date="2015-11" db="EMBL/GenBank/DDBJ databases">
        <authorList>
            <person name="Zhang Y."/>
            <person name="Guo Z."/>
        </authorList>
    </citation>
    <scope>NUCLEOTIDE SEQUENCE</scope>
    <source>
        <strain evidence="9">BN30871</strain>
    </source>
</reference>
<accession>A0A0S4XNL8</accession>
<feature type="domain" description="SH3b2-type SH3" evidence="8">
    <location>
        <begin position="212"/>
        <end position="254"/>
    </location>
</feature>
<keyword evidence="4" id="KW-0788">Thiol protease</keyword>
<organism evidence="9">
    <name type="scientific">Sulfurovum sp. enrichment culture clone C5</name>
    <dbReference type="NCBI Taxonomy" id="497650"/>
    <lineage>
        <taxon>Bacteria</taxon>
        <taxon>Pseudomonadati</taxon>
        <taxon>Campylobacterota</taxon>
        <taxon>Epsilonproteobacteria</taxon>
        <taxon>Campylobacterales</taxon>
        <taxon>Sulfurovaceae</taxon>
        <taxon>Sulfurovum</taxon>
        <taxon>environmental samples</taxon>
    </lineage>
</organism>
<protein>
    <submittedName>
        <fullName evidence="9">Putative lipoprotein, NLP/P60 family protein</fullName>
    </submittedName>
</protein>
<dbReference type="GO" id="GO:0006508">
    <property type="term" value="P:proteolysis"/>
    <property type="evidence" value="ECO:0007669"/>
    <property type="project" value="UniProtKB-KW"/>
</dbReference>
<dbReference type="Pfam" id="PF12912">
    <property type="entry name" value="N_NLPC_P60"/>
    <property type="match status" value="1"/>
</dbReference>
<keyword evidence="3" id="KW-0378">Hydrolase</keyword>
<evidence type="ECO:0000256" key="3">
    <source>
        <dbReference type="ARBA" id="ARBA00022801"/>
    </source>
</evidence>
<dbReference type="AlphaFoldDB" id="A0A0S4XNL8"/>
<proteinExistence type="inferred from homology"/>
<dbReference type="InterPro" id="IPR039439">
    <property type="entry name" value="SH3b1_dom"/>
</dbReference>
<name>A0A0S4XNL8_9BACT</name>
<feature type="domain" description="NLPC/P60 N-terminal" evidence="6">
    <location>
        <begin position="28"/>
        <end position="129"/>
    </location>
</feature>
<keyword evidence="9" id="KW-0449">Lipoprotein</keyword>
<dbReference type="InterPro" id="IPR000064">
    <property type="entry name" value="NLP_P60_dom"/>
</dbReference>
<dbReference type="EMBL" id="FAXN01000039">
    <property type="protein sequence ID" value="CUV65576.1"/>
    <property type="molecule type" value="Genomic_DNA"/>
</dbReference>
<comment type="similarity">
    <text evidence="1">Belongs to the peptidase C40 family.</text>
</comment>
<feature type="domain" description="NlpC/P60" evidence="5">
    <location>
        <begin position="303"/>
        <end position="382"/>
    </location>
</feature>
<feature type="domain" description="SH3b1" evidence="7">
    <location>
        <begin position="153"/>
        <end position="204"/>
    </location>
</feature>
<evidence type="ECO:0000313" key="9">
    <source>
        <dbReference type="EMBL" id="CUV65576.1"/>
    </source>
</evidence>
<evidence type="ECO:0000256" key="2">
    <source>
        <dbReference type="ARBA" id="ARBA00022670"/>
    </source>
</evidence>
<sequence>MSKKLFFIILFNLSILHAGYYLSPSQREQSKIDKMPKAEFSDLSNIPQDLSYYANQVKSFSYLEQKRYDNEYNQKYFAPWVKSELIIPPQDFGWETRFVREKPIFRENASQISPYIYEEWISSANMGSFNAIKARAITLKRLNLKSLPTDEEFFRNPNQIGEGFPFDYNQNSAYPPNMPLLISHYSKDEKWAFVQGAYAFGWVKTKDIALVDDDFIQQFQNGNYAITIKDNLRLYNDNHAISLVKLGTIFPYDKDGYFFATKDKNGYATLTKFNPTENGIISHKPLKFTPENITKVASQFKNEPYGWGENYETRDCSALTRDFFAPFGIFLDRNSGQQAKNGCQVSIKSLDKNDKKKKILENAKPFRSMLFVPGHIVLYVGEYNNEPVVMHAYWGIRQNDWTKLITGRTIISTTEPAKELNSTRAGSQLIETLQSIVSF</sequence>
<dbReference type="Pfam" id="PF00877">
    <property type="entry name" value="NLPC_P60"/>
    <property type="match status" value="1"/>
</dbReference>
<keyword evidence="2" id="KW-0645">Protease</keyword>
<dbReference type="Pfam" id="PF12914">
    <property type="entry name" value="SH3_7"/>
    <property type="match status" value="1"/>
</dbReference>
<dbReference type="InterPro" id="IPR025606">
    <property type="entry name" value="NLPC/P60_N_dom"/>
</dbReference>